<feature type="compositionally biased region" description="Basic and acidic residues" evidence="1">
    <location>
        <begin position="150"/>
        <end position="164"/>
    </location>
</feature>
<dbReference type="PANTHER" id="PTHR46993">
    <property type="entry name" value="MYB TRANSCRIPTION FACTOR"/>
    <property type="match status" value="1"/>
</dbReference>
<reference evidence="2" key="3">
    <citation type="submission" date="2018-11" db="EMBL/GenBank/DDBJ databases">
        <authorList>
            <consortium name="Genoscope - CEA"/>
            <person name="William W."/>
        </authorList>
    </citation>
    <scope>NUCLEOTIDE SEQUENCE</scope>
</reference>
<evidence type="ECO:0008006" key="5">
    <source>
        <dbReference type="Google" id="ProtNLM"/>
    </source>
</evidence>
<dbReference type="AlphaFoldDB" id="M4ERW8"/>
<dbReference type="HOGENOM" id="CLU_759430_0_0_1"/>
<evidence type="ECO:0000313" key="4">
    <source>
        <dbReference type="Proteomes" id="UP000011750"/>
    </source>
</evidence>
<keyword evidence="4" id="KW-1185">Reference proteome</keyword>
<feature type="region of interest" description="Disordered" evidence="1">
    <location>
        <begin position="148"/>
        <end position="198"/>
    </location>
</feature>
<evidence type="ECO:0000256" key="1">
    <source>
        <dbReference type="SAM" id="MobiDB-lite"/>
    </source>
</evidence>
<dbReference type="Proteomes" id="UP000011750">
    <property type="component" value="Chromosome A09"/>
</dbReference>
<dbReference type="InParanoid" id="M4ERW8"/>
<feature type="compositionally biased region" description="Acidic residues" evidence="1">
    <location>
        <begin position="165"/>
        <end position="184"/>
    </location>
</feature>
<reference evidence="4" key="2">
    <citation type="journal article" date="2018" name="Hortic Res">
        <title>Improved Brassica rapa reference genome by single-molecule sequencing and chromosome conformation capture technologies.</title>
        <authorList>
            <person name="Zhang L."/>
            <person name="Cai X."/>
            <person name="Wu J."/>
            <person name="Liu M."/>
            <person name="Grob S."/>
            <person name="Cheng F."/>
            <person name="Liang J."/>
            <person name="Cai C."/>
            <person name="Liu Z."/>
            <person name="Liu B."/>
            <person name="Wang F."/>
            <person name="Li S."/>
            <person name="Liu F."/>
            <person name="Li X."/>
            <person name="Cheng L."/>
            <person name="Yang W."/>
            <person name="Li M.H."/>
            <person name="Grossniklaus U."/>
            <person name="Zheng H."/>
            <person name="Wang X."/>
        </authorList>
    </citation>
    <scope>NUCLEOTIDE SEQUENCE [LARGE SCALE GENOMIC DNA]</scope>
    <source>
        <strain evidence="4">cv. Chiifu-401-42</strain>
    </source>
</reference>
<dbReference type="InterPro" id="IPR009057">
    <property type="entry name" value="Homeodomain-like_sf"/>
</dbReference>
<feature type="compositionally biased region" description="Acidic residues" evidence="1">
    <location>
        <begin position="266"/>
        <end position="283"/>
    </location>
</feature>
<dbReference type="Gene3D" id="1.10.10.60">
    <property type="entry name" value="Homeodomain-like"/>
    <property type="match status" value="1"/>
</dbReference>
<reference evidence="4" key="1">
    <citation type="journal article" date="2011" name="Nat. Genet.">
        <title>The genome of the mesopolyploid crop species Brassica rapa.</title>
        <authorList>
            <consortium name="Brassica rapa Genome Sequencing Project Consortium"/>
            <person name="Wang X."/>
            <person name="Wang H."/>
            <person name="Wang J."/>
            <person name="Sun R."/>
            <person name="Wu J."/>
            <person name="Liu S."/>
            <person name="Bai Y."/>
            <person name="Mun J.H."/>
            <person name="Bancroft I."/>
            <person name="Cheng F."/>
            <person name="Huang S."/>
            <person name="Li X."/>
            <person name="Hua W."/>
            <person name="Wang J."/>
            <person name="Wang X."/>
            <person name="Freeling M."/>
            <person name="Pires J.C."/>
            <person name="Paterson A.H."/>
            <person name="Chalhoub B."/>
            <person name="Wang B."/>
            <person name="Hayward A."/>
            <person name="Sharpe A.G."/>
            <person name="Park B.S."/>
            <person name="Weisshaar B."/>
            <person name="Liu B."/>
            <person name="Li B."/>
            <person name="Liu B."/>
            <person name="Tong C."/>
            <person name="Song C."/>
            <person name="Duran C."/>
            <person name="Peng C."/>
            <person name="Geng C."/>
            <person name="Koh C."/>
            <person name="Lin C."/>
            <person name="Edwards D."/>
            <person name="Mu D."/>
            <person name="Shen D."/>
            <person name="Soumpourou E."/>
            <person name="Li F."/>
            <person name="Fraser F."/>
            <person name="Conant G."/>
            <person name="Lassalle G."/>
            <person name="King G.J."/>
            <person name="Bonnema G."/>
            <person name="Tang H."/>
            <person name="Wang H."/>
            <person name="Belcram H."/>
            <person name="Zhou H."/>
            <person name="Hirakawa H."/>
            <person name="Abe H."/>
            <person name="Guo H."/>
            <person name="Wang H."/>
            <person name="Jin H."/>
            <person name="Parkin I.A."/>
            <person name="Batley J."/>
            <person name="Kim J.S."/>
            <person name="Just J."/>
            <person name="Li J."/>
            <person name="Xu J."/>
            <person name="Deng J."/>
            <person name="Kim J.A."/>
            <person name="Li J."/>
            <person name="Yu J."/>
            <person name="Meng J."/>
            <person name="Wang J."/>
            <person name="Min J."/>
            <person name="Poulain J."/>
            <person name="Wang J."/>
            <person name="Hatakeyama K."/>
            <person name="Wu K."/>
            <person name="Wang L."/>
            <person name="Fang L."/>
            <person name="Trick M."/>
            <person name="Links M.G."/>
            <person name="Zhao M."/>
            <person name="Jin M."/>
            <person name="Ramchiary N."/>
            <person name="Drou N."/>
            <person name="Berkman P.J."/>
            <person name="Cai Q."/>
            <person name="Huang Q."/>
            <person name="Li R."/>
            <person name="Tabata S."/>
            <person name="Cheng S."/>
            <person name="Zhang S."/>
            <person name="Zhang S."/>
            <person name="Huang S."/>
            <person name="Sato S."/>
            <person name="Sun S."/>
            <person name="Kwon S.J."/>
            <person name="Choi S.R."/>
            <person name="Lee T.H."/>
            <person name="Fan W."/>
            <person name="Zhao X."/>
            <person name="Tan X."/>
            <person name="Xu X."/>
            <person name="Wang Y."/>
            <person name="Qiu Y."/>
            <person name="Yin Y."/>
            <person name="Li Y."/>
            <person name="Du Y."/>
            <person name="Liao Y."/>
            <person name="Lim Y."/>
            <person name="Narusaka Y."/>
            <person name="Wang Y."/>
            <person name="Wang Z."/>
            <person name="Li Z."/>
            <person name="Wang Z."/>
            <person name="Xiong Z."/>
            <person name="Zhang Z."/>
        </authorList>
    </citation>
    <scope>NUCLEOTIDE SEQUENCE [LARGE SCALE GENOMIC DNA]</scope>
    <source>
        <strain evidence="4">cv. Chiifu-401-42</strain>
    </source>
</reference>
<gene>
    <name evidence="2" type="ORF">BRAA09T42009Z</name>
</gene>
<organism evidence="3 4">
    <name type="scientific">Brassica campestris</name>
    <name type="common">Field mustard</name>
    <dbReference type="NCBI Taxonomy" id="3711"/>
    <lineage>
        <taxon>Eukaryota</taxon>
        <taxon>Viridiplantae</taxon>
        <taxon>Streptophyta</taxon>
        <taxon>Embryophyta</taxon>
        <taxon>Tracheophyta</taxon>
        <taxon>Spermatophyta</taxon>
        <taxon>Magnoliopsida</taxon>
        <taxon>eudicotyledons</taxon>
        <taxon>Gunneridae</taxon>
        <taxon>Pentapetalae</taxon>
        <taxon>rosids</taxon>
        <taxon>malvids</taxon>
        <taxon>Brassicales</taxon>
        <taxon>Brassicaceae</taxon>
        <taxon>Brassiceae</taxon>
        <taxon>Brassica</taxon>
    </lineage>
</organism>
<sequence length="416" mass="46898">MALSQWKEAILEGIFTEIEKGLVEDKNLERLENLVEILHKEGSKVPQSVKESYCQVAVECTARCLTNERDAKEAYTEAIRSIWLRRVMPLCDKVSCLVTRDLLNSCKRLWTAHGDAKAREALMDENTREKALASLRKVVSELHPNIDCAYGERDESEETSKETGETEPMEEDEGRLSDIEEEGPCGELEAASPPRRMKTISSAVVAKALEELRASKIDLMNALAEAGGPSNWKVASTTQQENVVAGPPAANKPSLMERRATAQTCEWEDSIDDDSDGENGEADNEPRGKRIVVSPWKRNLVGGRRPKIPWSTAETLAVMKGYEKYGANWKRIKDECDILVRRTNGDIKDKHRVEMRRLERHPLSRWPYRTNCIERLEEMGIGKQQQDSGPPSSHLLFFATIPLGQEPIATRYSMAF</sequence>
<name>M4ERW8_BRACM</name>
<feature type="region of interest" description="Disordered" evidence="1">
    <location>
        <begin position="265"/>
        <end position="290"/>
    </location>
</feature>
<dbReference type="CDD" id="cd11660">
    <property type="entry name" value="SANT_TRF"/>
    <property type="match status" value="1"/>
</dbReference>
<dbReference type="EMBL" id="LR031568">
    <property type="protein sequence ID" value="VDC64398.1"/>
    <property type="molecule type" value="Genomic_DNA"/>
</dbReference>
<dbReference type="STRING" id="51351.M4ERW8"/>
<dbReference type="EnsemblPlants" id="Bra031545.1">
    <property type="protein sequence ID" value="Bra031545.1-P"/>
    <property type="gene ID" value="Bra031545"/>
</dbReference>
<dbReference type="Gramene" id="Bra031545.1">
    <property type="protein sequence ID" value="Bra031545.1-P"/>
    <property type="gene ID" value="Bra031545"/>
</dbReference>
<proteinExistence type="predicted"/>
<evidence type="ECO:0000313" key="3">
    <source>
        <dbReference type="EnsemblPlants" id="Bra031545.1-P"/>
    </source>
</evidence>
<reference evidence="3" key="4">
    <citation type="submission" date="2023-03" db="UniProtKB">
        <authorList>
            <consortium name="EnsemblPlants"/>
        </authorList>
    </citation>
    <scope>IDENTIFICATION</scope>
    <source>
        <strain evidence="3">cv. Chiifu-401-42</strain>
    </source>
</reference>
<accession>M4ERW8</accession>
<accession>A0A3P5YWX2</accession>
<protein>
    <recommendedName>
        <fullName evidence="5">Myb-like domain-containing protein</fullName>
    </recommendedName>
</protein>
<dbReference type="FunCoup" id="M4ERW8">
    <property type="interactions" value="351"/>
</dbReference>
<evidence type="ECO:0000313" key="2">
    <source>
        <dbReference type="EMBL" id="VDC64398.1"/>
    </source>
</evidence>
<dbReference type="PANTHER" id="PTHR46993:SF6">
    <property type="entry name" value="MYB TRANSCRIPTION FACTOR"/>
    <property type="match status" value="1"/>
</dbReference>
<dbReference type="SUPFAM" id="SSF46689">
    <property type="entry name" value="Homeodomain-like"/>
    <property type="match status" value="1"/>
</dbReference>
<dbReference type="OMA" id="NWATIRS"/>